<proteinExistence type="predicted"/>
<evidence type="ECO:0000313" key="2">
    <source>
        <dbReference type="Proteomes" id="UP001150238"/>
    </source>
</evidence>
<gene>
    <name evidence="1" type="ORF">C8J55DRAFT_515612</name>
</gene>
<evidence type="ECO:0000313" key="1">
    <source>
        <dbReference type="EMBL" id="KAJ4477809.1"/>
    </source>
</evidence>
<dbReference type="Proteomes" id="UP001150238">
    <property type="component" value="Unassembled WGS sequence"/>
</dbReference>
<reference evidence="1" key="2">
    <citation type="journal article" date="2023" name="Proc. Natl. Acad. Sci. U.S.A.">
        <title>A global phylogenomic analysis of the shiitake genus Lentinula.</title>
        <authorList>
            <person name="Sierra-Patev S."/>
            <person name="Min B."/>
            <person name="Naranjo-Ortiz M."/>
            <person name="Looney B."/>
            <person name="Konkel Z."/>
            <person name="Slot J.C."/>
            <person name="Sakamoto Y."/>
            <person name="Steenwyk J.L."/>
            <person name="Rokas A."/>
            <person name="Carro J."/>
            <person name="Camarero S."/>
            <person name="Ferreira P."/>
            <person name="Molpeceres G."/>
            <person name="Ruiz-Duenas F.J."/>
            <person name="Serrano A."/>
            <person name="Henrissat B."/>
            <person name="Drula E."/>
            <person name="Hughes K.W."/>
            <person name="Mata J.L."/>
            <person name="Ishikawa N.K."/>
            <person name="Vargas-Isla R."/>
            <person name="Ushijima S."/>
            <person name="Smith C.A."/>
            <person name="Donoghue J."/>
            <person name="Ahrendt S."/>
            <person name="Andreopoulos W."/>
            <person name="He G."/>
            <person name="LaButti K."/>
            <person name="Lipzen A."/>
            <person name="Ng V."/>
            <person name="Riley R."/>
            <person name="Sandor L."/>
            <person name="Barry K."/>
            <person name="Martinez A.T."/>
            <person name="Xiao Y."/>
            <person name="Gibbons J.G."/>
            <person name="Terashima K."/>
            <person name="Grigoriev I.V."/>
            <person name="Hibbett D."/>
        </authorList>
    </citation>
    <scope>NUCLEOTIDE SEQUENCE</scope>
    <source>
        <strain evidence="1">Sp2 HRB7682 ss15</strain>
    </source>
</reference>
<protein>
    <submittedName>
        <fullName evidence="1">Uncharacterized protein</fullName>
    </submittedName>
</protein>
<dbReference type="AlphaFoldDB" id="A0A9W9A9R9"/>
<sequence>MHSFLATTDVESTQARPLRSSPVFLIHFVFGLGARTHSSLFKGKNWHVDDLEHSELYPISLQSFS</sequence>
<comment type="caution">
    <text evidence="1">The sequence shown here is derived from an EMBL/GenBank/DDBJ whole genome shotgun (WGS) entry which is preliminary data.</text>
</comment>
<accession>A0A9W9A9R9</accession>
<name>A0A9W9A9R9_9AGAR</name>
<dbReference type="EMBL" id="JANVFS010000018">
    <property type="protein sequence ID" value="KAJ4477809.1"/>
    <property type="molecule type" value="Genomic_DNA"/>
</dbReference>
<organism evidence="1 2">
    <name type="scientific">Lentinula lateritia</name>
    <dbReference type="NCBI Taxonomy" id="40482"/>
    <lineage>
        <taxon>Eukaryota</taxon>
        <taxon>Fungi</taxon>
        <taxon>Dikarya</taxon>
        <taxon>Basidiomycota</taxon>
        <taxon>Agaricomycotina</taxon>
        <taxon>Agaricomycetes</taxon>
        <taxon>Agaricomycetidae</taxon>
        <taxon>Agaricales</taxon>
        <taxon>Marasmiineae</taxon>
        <taxon>Omphalotaceae</taxon>
        <taxon>Lentinula</taxon>
    </lineage>
</organism>
<reference evidence="1" key="1">
    <citation type="submission" date="2022-08" db="EMBL/GenBank/DDBJ databases">
        <authorList>
            <consortium name="DOE Joint Genome Institute"/>
            <person name="Min B."/>
            <person name="Riley R."/>
            <person name="Sierra-Patev S."/>
            <person name="Naranjo-Ortiz M."/>
            <person name="Looney B."/>
            <person name="Konkel Z."/>
            <person name="Slot J.C."/>
            <person name="Sakamoto Y."/>
            <person name="Steenwyk J.L."/>
            <person name="Rokas A."/>
            <person name="Carro J."/>
            <person name="Camarero S."/>
            <person name="Ferreira P."/>
            <person name="Molpeceres G."/>
            <person name="Ruiz-Duenas F.J."/>
            <person name="Serrano A."/>
            <person name="Henrissat B."/>
            <person name="Drula E."/>
            <person name="Hughes K.W."/>
            <person name="Mata J.L."/>
            <person name="Ishikawa N.K."/>
            <person name="Vargas-Isla R."/>
            <person name="Ushijima S."/>
            <person name="Smith C.A."/>
            <person name="Ahrendt S."/>
            <person name="Andreopoulos W."/>
            <person name="He G."/>
            <person name="Labutti K."/>
            <person name="Lipzen A."/>
            <person name="Ng V."/>
            <person name="Sandor L."/>
            <person name="Barry K."/>
            <person name="Martinez A.T."/>
            <person name="Xiao Y."/>
            <person name="Gibbons J.G."/>
            <person name="Terashima K."/>
            <person name="Hibbett D.S."/>
            <person name="Grigoriev I.V."/>
        </authorList>
    </citation>
    <scope>NUCLEOTIDE SEQUENCE</scope>
    <source>
        <strain evidence="1">Sp2 HRB7682 ss15</strain>
    </source>
</reference>